<sequence>MSLRRVLTGLTGLCLAAVGVAVPAASATAAVDANDFDPGMIITDALFYDSSAMTAAEIQTFLNGKVPTCEPWRDSDPDDITCLKDYRTSFAARAEVKTSSGAVLCKAISARTNVTAAQVIDIVARACGVSQKVLLVTLQKEQGLVTNTYPSSFRYRSAMGYGCPDTAPCDSLYYGFSNQVYNASLQFKRYQANPSGYNYRAGRANSIQYHPNTACGSSSVTIRNQATAGLYIYTPYRPNGAALNAGYGTGNSCSSYGNRNFFLYYSDWFGPTTGYPVHANLTSAYESYGGLSVVGEALAPATSVSANGGGIVQRFAKGTMYRTSSGIVTYRGNGWAISTAYDAAGGPSGAWGWPITDSVSEAGIQVVEFQKVRVALVGGEVVTGHPFADVSARTASYDYSEHAEAIFWMAREGISLGWEGALGAEYRPLQKVGRDAMAAFLYRYAGATHATPATPTFIDVTADSSEFYVPIEWLAANGLAQGWETPAGPEYRPLRSIGRDAMAAFLYRFAAPEGYVPPATSYFVDVTPTNSEFYAEISWMYESGLSTGWETSRGREYRPLNPVTRDAMASFLYRFDQQSSS</sequence>
<feature type="signal peptide" evidence="1">
    <location>
        <begin position="1"/>
        <end position="29"/>
    </location>
</feature>
<feature type="domain" description="SLH" evidence="2">
    <location>
        <begin position="454"/>
        <end position="519"/>
    </location>
</feature>
<reference evidence="3 4" key="1">
    <citation type="submission" date="2024-02" db="EMBL/GenBank/DDBJ databases">
        <title>Lysinimicrobium sediminis NBRC 112286.</title>
        <authorList>
            <person name="Ichikawa N."/>
            <person name="Katano-Makiyama Y."/>
            <person name="Hidaka K."/>
        </authorList>
    </citation>
    <scope>NUCLEOTIDE SEQUENCE [LARGE SCALE GENOMIC DNA]</scope>
    <source>
        <strain evidence="3 4">NBRC 112286</strain>
    </source>
</reference>
<dbReference type="EMBL" id="BAABRR010000003">
    <property type="protein sequence ID" value="GAA5518459.1"/>
    <property type="molecule type" value="Genomic_DNA"/>
</dbReference>
<dbReference type="Proteomes" id="UP001426770">
    <property type="component" value="Unassembled WGS sequence"/>
</dbReference>
<evidence type="ECO:0000259" key="2">
    <source>
        <dbReference type="PROSITE" id="PS51272"/>
    </source>
</evidence>
<name>A0ABP9WFU7_9MICO</name>
<dbReference type="RefSeq" id="WP_286214542.1">
    <property type="nucleotide sequence ID" value="NZ_AP027736.1"/>
</dbReference>
<accession>A0ABP9WFU7</accession>
<comment type="caution">
    <text evidence="3">The sequence shown here is derived from an EMBL/GenBank/DDBJ whole genome shotgun (WGS) entry which is preliminary data.</text>
</comment>
<keyword evidence="1" id="KW-0732">Signal</keyword>
<gene>
    <name evidence="3" type="ORF">Lsed01_00886</name>
</gene>
<keyword evidence="4" id="KW-1185">Reference proteome</keyword>
<feature type="domain" description="SLH" evidence="2">
    <location>
        <begin position="520"/>
        <end position="581"/>
    </location>
</feature>
<dbReference type="InterPro" id="IPR001119">
    <property type="entry name" value="SLH_dom"/>
</dbReference>
<dbReference type="PROSITE" id="PS51272">
    <property type="entry name" value="SLH"/>
    <property type="match status" value="2"/>
</dbReference>
<protein>
    <recommendedName>
        <fullName evidence="2">SLH domain-containing protein</fullName>
    </recommendedName>
</protein>
<evidence type="ECO:0000313" key="4">
    <source>
        <dbReference type="Proteomes" id="UP001426770"/>
    </source>
</evidence>
<organism evidence="3 4">
    <name type="scientific">Demequina sediminis</name>
    <dbReference type="NCBI Taxonomy" id="1930058"/>
    <lineage>
        <taxon>Bacteria</taxon>
        <taxon>Bacillati</taxon>
        <taxon>Actinomycetota</taxon>
        <taxon>Actinomycetes</taxon>
        <taxon>Micrococcales</taxon>
        <taxon>Demequinaceae</taxon>
        <taxon>Demequina</taxon>
    </lineage>
</organism>
<evidence type="ECO:0000256" key="1">
    <source>
        <dbReference type="SAM" id="SignalP"/>
    </source>
</evidence>
<proteinExistence type="predicted"/>
<evidence type="ECO:0000313" key="3">
    <source>
        <dbReference type="EMBL" id="GAA5518459.1"/>
    </source>
</evidence>
<feature type="chain" id="PRO_5045314056" description="SLH domain-containing protein" evidence="1">
    <location>
        <begin position="30"/>
        <end position="581"/>
    </location>
</feature>